<organism evidence="1 2">
    <name type="scientific">Ferrimonas marina</name>
    <dbReference type="NCBI Taxonomy" id="299255"/>
    <lineage>
        <taxon>Bacteria</taxon>
        <taxon>Pseudomonadati</taxon>
        <taxon>Pseudomonadota</taxon>
        <taxon>Gammaproteobacteria</taxon>
        <taxon>Alteromonadales</taxon>
        <taxon>Ferrimonadaceae</taxon>
        <taxon>Ferrimonas</taxon>
    </lineage>
</organism>
<sequence>MSALHRLIGMRLIKFDTHDGRTSLHLDGAVITSFNRTTFYPGSQPTAGCRVEDVEYLDGVALKLVLCNNHEICISLYESDYEGPEAFNVRFSDGQIVVEQAS</sequence>
<reference evidence="1 2" key="1">
    <citation type="submission" date="2016-11" db="EMBL/GenBank/DDBJ databases">
        <authorList>
            <person name="Jaros S."/>
            <person name="Januszkiewicz K."/>
            <person name="Wedrychowicz H."/>
        </authorList>
    </citation>
    <scope>NUCLEOTIDE SEQUENCE [LARGE SCALE GENOMIC DNA]</scope>
    <source>
        <strain evidence="1 2">DSM 16917</strain>
    </source>
</reference>
<proteinExistence type="predicted"/>
<name>A0A1M5NP28_9GAMM</name>
<dbReference type="Proteomes" id="UP000184268">
    <property type="component" value="Unassembled WGS sequence"/>
</dbReference>
<evidence type="ECO:0000313" key="2">
    <source>
        <dbReference type="Proteomes" id="UP000184268"/>
    </source>
</evidence>
<gene>
    <name evidence="1" type="ORF">SAMN02745129_1128</name>
</gene>
<dbReference type="EMBL" id="FQXG01000001">
    <property type="protein sequence ID" value="SHG91237.1"/>
    <property type="molecule type" value="Genomic_DNA"/>
</dbReference>
<evidence type="ECO:0000313" key="1">
    <source>
        <dbReference type="EMBL" id="SHG91237.1"/>
    </source>
</evidence>
<dbReference type="AlphaFoldDB" id="A0A1M5NP28"/>
<protein>
    <submittedName>
        <fullName evidence="1">Uncharacterized protein</fullName>
    </submittedName>
</protein>
<keyword evidence="2" id="KW-1185">Reference proteome</keyword>
<accession>A0A1M5NP28</accession>